<evidence type="ECO:0000256" key="11">
    <source>
        <dbReference type="SAM" id="MobiDB-lite"/>
    </source>
</evidence>
<evidence type="ECO:0000256" key="9">
    <source>
        <dbReference type="ARBA" id="ARBA00023136"/>
    </source>
</evidence>
<dbReference type="InterPro" id="IPR001841">
    <property type="entry name" value="Znf_RING"/>
</dbReference>
<dbReference type="InterPro" id="IPR029067">
    <property type="entry name" value="CDC48_domain_2-like_sf"/>
</dbReference>
<dbReference type="Gene3D" id="3.10.330.10">
    <property type="match status" value="1"/>
</dbReference>
<feature type="compositionally biased region" description="Gly residues" evidence="11">
    <location>
        <begin position="527"/>
        <end position="538"/>
    </location>
</feature>
<dbReference type="PANTHER" id="PTHR46539">
    <property type="entry name" value="E3 UBIQUITIN-PROTEIN LIGASE ATL42"/>
    <property type="match status" value="1"/>
</dbReference>
<dbReference type="UniPathway" id="UPA00143"/>
<name>A0A0G4G1M5_VITBC</name>
<dbReference type="Gene3D" id="3.30.40.10">
    <property type="entry name" value="Zinc/RING finger domain, C3HC4 (zinc finger)"/>
    <property type="match status" value="1"/>
</dbReference>
<feature type="compositionally biased region" description="Low complexity" evidence="11">
    <location>
        <begin position="354"/>
        <end position="373"/>
    </location>
</feature>
<dbReference type="InParanoid" id="A0A0G4G1M5"/>
<evidence type="ECO:0000256" key="7">
    <source>
        <dbReference type="ARBA" id="ARBA00022840"/>
    </source>
</evidence>
<feature type="domain" description="RING-type" evidence="12">
    <location>
        <begin position="378"/>
        <end position="420"/>
    </location>
</feature>
<keyword evidence="4" id="KW-0547">Nucleotide-binding</keyword>
<organism evidence="13 14">
    <name type="scientific">Vitrella brassicaformis (strain CCMP3155)</name>
    <dbReference type="NCBI Taxonomy" id="1169540"/>
    <lineage>
        <taxon>Eukaryota</taxon>
        <taxon>Sar</taxon>
        <taxon>Alveolata</taxon>
        <taxon>Colpodellida</taxon>
        <taxon>Vitrellaceae</taxon>
        <taxon>Vitrella</taxon>
    </lineage>
</organism>
<dbReference type="PhylomeDB" id="A0A0G4G1M5"/>
<dbReference type="PROSITE" id="PS50089">
    <property type="entry name" value="ZF_RING_2"/>
    <property type="match status" value="1"/>
</dbReference>
<dbReference type="GO" id="GO:0005524">
    <property type="term" value="F:ATP binding"/>
    <property type="evidence" value="ECO:0007669"/>
    <property type="project" value="UniProtKB-KW"/>
</dbReference>
<protein>
    <recommendedName>
        <fullName evidence="12">RING-type domain-containing protein</fullName>
    </recommendedName>
</protein>
<dbReference type="Proteomes" id="UP000041254">
    <property type="component" value="Unassembled WGS sequence"/>
</dbReference>
<evidence type="ECO:0000313" key="14">
    <source>
        <dbReference type="Proteomes" id="UP000041254"/>
    </source>
</evidence>
<dbReference type="OrthoDB" id="8062037at2759"/>
<dbReference type="GO" id="GO:0008270">
    <property type="term" value="F:zinc ion binding"/>
    <property type="evidence" value="ECO:0007669"/>
    <property type="project" value="UniProtKB-KW"/>
</dbReference>
<keyword evidence="8" id="KW-1133">Transmembrane helix</keyword>
<feature type="compositionally biased region" description="Low complexity" evidence="11">
    <location>
        <begin position="513"/>
        <end position="522"/>
    </location>
</feature>
<comment type="subcellular location">
    <subcellularLocation>
        <location evidence="1">Membrane</location>
    </subcellularLocation>
</comment>
<dbReference type="VEuPathDB" id="CryptoDB:Vbra_21891"/>
<dbReference type="SUPFAM" id="SSF54585">
    <property type="entry name" value="Cdc48 domain 2-like"/>
    <property type="match status" value="1"/>
</dbReference>
<dbReference type="SMART" id="SM00184">
    <property type="entry name" value="RING"/>
    <property type="match status" value="1"/>
</dbReference>
<evidence type="ECO:0000256" key="2">
    <source>
        <dbReference type="ARBA" id="ARBA00022692"/>
    </source>
</evidence>
<evidence type="ECO:0000259" key="12">
    <source>
        <dbReference type="PROSITE" id="PS50089"/>
    </source>
</evidence>
<dbReference type="CDD" id="cd16454">
    <property type="entry name" value="RING-H2_PA-TM-RING"/>
    <property type="match status" value="1"/>
</dbReference>
<evidence type="ECO:0000256" key="3">
    <source>
        <dbReference type="ARBA" id="ARBA00022723"/>
    </source>
</evidence>
<evidence type="ECO:0000256" key="1">
    <source>
        <dbReference type="ARBA" id="ARBA00004370"/>
    </source>
</evidence>
<keyword evidence="9" id="KW-0472">Membrane</keyword>
<feature type="region of interest" description="Disordered" evidence="11">
    <location>
        <begin position="1"/>
        <end position="20"/>
    </location>
</feature>
<evidence type="ECO:0000256" key="5">
    <source>
        <dbReference type="ARBA" id="ARBA00022771"/>
    </source>
</evidence>
<dbReference type="SUPFAM" id="SSF57850">
    <property type="entry name" value="RING/U-box"/>
    <property type="match status" value="1"/>
</dbReference>
<keyword evidence="14" id="KW-1185">Reference proteome</keyword>
<dbReference type="AlphaFoldDB" id="A0A0G4G1M5"/>
<keyword evidence="7" id="KW-0067">ATP-binding</keyword>
<dbReference type="InterPro" id="IPR013083">
    <property type="entry name" value="Znf_RING/FYVE/PHD"/>
</dbReference>
<evidence type="ECO:0000256" key="6">
    <source>
        <dbReference type="ARBA" id="ARBA00022833"/>
    </source>
</evidence>
<feature type="region of interest" description="Disordered" evidence="11">
    <location>
        <begin position="425"/>
        <end position="566"/>
    </location>
</feature>
<keyword evidence="3" id="KW-0479">Metal-binding</keyword>
<gene>
    <name evidence="13" type="ORF">Vbra_21891</name>
</gene>
<feature type="compositionally biased region" description="Gly residues" evidence="11">
    <location>
        <begin position="344"/>
        <end position="353"/>
    </location>
</feature>
<feature type="compositionally biased region" description="Basic and acidic residues" evidence="11">
    <location>
        <begin position="551"/>
        <end position="566"/>
    </location>
</feature>
<sequence length="566" mass="60516">MADASAPPDEPLFPAHTNGGGDDRWVSKVHILPLRSDVNDIAEADASEREAVMSHLRANPHVRRWTKITTQCRRDFVVIEAEPDEGMVNSQTHVFTEGPPLIELERVQFAATTKDPDAEQVCSDEDLWLLYVKPFIESNPFLVAMPNRKYDCDGVNVVCSATRPNNRMGLVVKTTLVHANWDGAGEFNRVHFVPFSDTLPTARTYGFNLWDDYLRPYLQTNPLKRFRVGDIFTYQGVQFRLVIAEPDAFLRVGPETTVHCSGTLAPTIRNLLPREVLATISHLPPPLQLYVLNNTDLSQSDVERILTASGLAPGRRPRGMTEAQLNKLPLTQMKDTTRPAAAAGGDGGGGGYESLGARASPSRSASGSGSSIGSDTKCMICLGDLEPGDWLRKLPCCNQYFHRQCIDEWLQRSFECPLCKTDLRSAVGAAPPPRGRSGRTTRPPAPPSSSSNSSPSDGSTTNATQPTQQPPTRPWWRALFVGPGARQPSTRGAGAGVAGGGGGAAAAGGGEGAASSASESAGDWAVAGGGGDGDGDGPGPSSSLPQEVADWMDRPLLPREPDGSDG</sequence>
<evidence type="ECO:0000256" key="10">
    <source>
        <dbReference type="PROSITE-ProRule" id="PRU00175"/>
    </source>
</evidence>
<evidence type="ECO:0000313" key="13">
    <source>
        <dbReference type="EMBL" id="CEM21947.1"/>
    </source>
</evidence>
<dbReference type="STRING" id="1169540.A0A0G4G1M5"/>
<proteinExistence type="predicted"/>
<dbReference type="GO" id="GO:0016020">
    <property type="term" value="C:membrane"/>
    <property type="evidence" value="ECO:0007669"/>
    <property type="project" value="UniProtKB-SubCell"/>
</dbReference>
<dbReference type="PANTHER" id="PTHR46539:SF1">
    <property type="entry name" value="E3 UBIQUITIN-PROTEIN LIGASE ATL42"/>
    <property type="match status" value="1"/>
</dbReference>
<dbReference type="EMBL" id="CDMY01000546">
    <property type="protein sequence ID" value="CEM21947.1"/>
    <property type="molecule type" value="Genomic_DNA"/>
</dbReference>
<keyword evidence="2" id="KW-0812">Transmembrane</keyword>
<dbReference type="OMA" id="NTTIFCQ"/>
<dbReference type="GO" id="GO:0016567">
    <property type="term" value="P:protein ubiquitination"/>
    <property type="evidence" value="ECO:0007669"/>
    <property type="project" value="UniProtKB-UniPathway"/>
</dbReference>
<accession>A0A0G4G1M5</accession>
<keyword evidence="6" id="KW-0862">Zinc</keyword>
<evidence type="ECO:0000256" key="8">
    <source>
        <dbReference type="ARBA" id="ARBA00022989"/>
    </source>
</evidence>
<reference evidence="13 14" key="1">
    <citation type="submission" date="2014-11" db="EMBL/GenBank/DDBJ databases">
        <authorList>
            <person name="Zhu J."/>
            <person name="Qi W."/>
            <person name="Song R."/>
        </authorList>
    </citation>
    <scope>NUCLEOTIDE SEQUENCE [LARGE SCALE GENOMIC DNA]</scope>
</reference>
<feature type="compositionally biased region" description="Gly residues" evidence="11">
    <location>
        <begin position="493"/>
        <end position="512"/>
    </location>
</feature>
<feature type="region of interest" description="Disordered" evidence="11">
    <location>
        <begin position="333"/>
        <end position="373"/>
    </location>
</feature>
<feature type="compositionally biased region" description="Low complexity" evidence="11">
    <location>
        <begin position="438"/>
        <end position="467"/>
    </location>
</feature>
<keyword evidence="5 10" id="KW-0863">Zinc-finger</keyword>
<dbReference type="Pfam" id="PF13639">
    <property type="entry name" value="zf-RING_2"/>
    <property type="match status" value="1"/>
</dbReference>
<evidence type="ECO:0000256" key="4">
    <source>
        <dbReference type="ARBA" id="ARBA00022741"/>
    </source>
</evidence>